<dbReference type="RefSeq" id="WP_008682334.1">
    <property type="nucleotide sequence ID" value="NZ_CP014229.1"/>
</dbReference>
<dbReference type="EMBL" id="CP014229">
    <property type="protein sequence ID" value="AMD91431.1"/>
    <property type="molecule type" value="Genomic_DNA"/>
</dbReference>
<feature type="transmembrane region" description="Helical" evidence="5">
    <location>
        <begin position="106"/>
        <end position="125"/>
    </location>
</feature>
<feature type="transmembrane region" description="Helical" evidence="5">
    <location>
        <begin position="248"/>
        <end position="264"/>
    </location>
</feature>
<proteinExistence type="inferred from homology"/>
<comment type="subcellular location">
    <subcellularLocation>
        <location evidence="5">Cell membrane</location>
        <topology evidence="5">Multi-pass membrane protein</topology>
    </subcellularLocation>
    <subcellularLocation>
        <location evidence="1">Membrane</location>
        <topology evidence="1">Multi-pass membrane protein</topology>
    </subcellularLocation>
</comment>
<keyword evidence="4 5" id="KW-0472">Membrane</keyword>
<evidence type="ECO:0000256" key="4">
    <source>
        <dbReference type="ARBA" id="ARBA00023136"/>
    </source>
</evidence>
<keyword evidence="5" id="KW-1003">Cell membrane</keyword>
<sequence>MFLSLLVYLCCGAVAGVLAGLLGVGGGIVIVPMLVAIFPGQGVPPEYVQQMALGTSLASIMITSISSARAHNARGAVHWDIFRNITPGILVGTFVGGLVATHMPTMFLKIFFICFLFVVSAQMLSNYRPPASRDMPGALGTAGVGGVIGLVSSFVGIGGGTLSVPFMSFCNVPLHHAVGTSAAIGFPIAVAGTLGYIIGGWGRPDLPALSLGFVNLWALLGLAAASYLTAPLGAKLSHALPTAKLKRGFAVFLILVALKMLWGIL</sequence>
<protein>
    <recommendedName>
        <fullName evidence="5">Probable membrane transporter protein</fullName>
    </recommendedName>
</protein>
<accession>A0A120KMK6</accession>
<dbReference type="KEGG" id="dfi:AXF13_15565"/>
<feature type="transmembrane region" description="Helical" evidence="5">
    <location>
        <begin position="177"/>
        <end position="199"/>
    </location>
</feature>
<feature type="transmembrane region" description="Helical" evidence="5">
    <location>
        <begin position="206"/>
        <end position="228"/>
    </location>
</feature>
<keyword evidence="2 5" id="KW-0812">Transmembrane</keyword>
<dbReference type="PANTHER" id="PTHR43483:SF3">
    <property type="entry name" value="MEMBRANE TRANSPORTER PROTEIN HI_0806-RELATED"/>
    <property type="match status" value="1"/>
</dbReference>
<feature type="transmembrane region" description="Helical" evidence="5">
    <location>
        <begin position="81"/>
        <end position="100"/>
    </location>
</feature>
<dbReference type="Pfam" id="PF01925">
    <property type="entry name" value="TauE"/>
    <property type="match status" value="1"/>
</dbReference>
<evidence type="ECO:0000256" key="2">
    <source>
        <dbReference type="ARBA" id="ARBA00022692"/>
    </source>
</evidence>
<name>A0A120KMK6_9BACT</name>
<feature type="transmembrane region" description="Helical" evidence="5">
    <location>
        <begin position="5"/>
        <end position="38"/>
    </location>
</feature>
<organism evidence="6 7">
    <name type="scientific">Desulfovibrio fairfieldensis</name>
    <dbReference type="NCBI Taxonomy" id="44742"/>
    <lineage>
        <taxon>Bacteria</taxon>
        <taxon>Pseudomonadati</taxon>
        <taxon>Thermodesulfobacteriota</taxon>
        <taxon>Desulfovibrionia</taxon>
        <taxon>Desulfovibrionales</taxon>
        <taxon>Desulfovibrionaceae</taxon>
        <taxon>Desulfovibrio</taxon>
    </lineage>
</organism>
<keyword evidence="7" id="KW-1185">Reference proteome</keyword>
<dbReference type="STRING" id="44742.AXF13_15565"/>
<evidence type="ECO:0000313" key="6">
    <source>
        <dbReference type="EMBL" id="AMD91431.1"/>
    </source>
</evidence>
<feature type="transmembrane region" description="Helical" evidence="5">
    <location>
        <begin position="137"/>
        <end position="157"/>
    </location>
</feature>
<feature type="transmembrane region" description="Helical" evidence="5">
    <location>
        <begin position="50"/>
        <end position="69"/>
    </location>
</feature>
<gene>
    <name evidence="6" type="ORF">AXF13_15565</name>
</gene>
<comment type="similarity">
    <text evidence="5">Belongs to the 4-toluene sulfonate uptake permease (TSUP) (TC 2.A.102) family.</text>
</comment>
<dbReference type="GO" id="GO:0005886">
    <property type="term" value="C:plasma membrane"/>
    <property type="evidence" value="ECO:0007669"/>
    <property type="project" value="UniProtKB-SubCell"/>
</dbReference>
<dbReference type="InterPro" id="IPR002781">
    <property type="entry name" value="TM_pro_TauE-like"/>
</dbReference>
<evidence type="ECO:0000256" key="3">
    <source>
        <dbReference type="ARBA" id="ARBA00022989"/>
    </source>
</evidence>
<keyword evidence="3 5" id="KW-1133">Transmembrane helix</keyword>
<reference evidence="7" key="1">
    <citation type="submission" date="2016-02" db="EMBL/GenBank/DDBJ databases">
        <authorList>
            <person name="Holder M.E."/>
            <person name="Ajami N.J."/>
            <person name="Petrosino J.F."/>
        </authorList>
    </citation>
    <scope>NUCLEOTIDE SEQUENCE [LARGE SCALE GENOMIC DNA]</scope>
    <source>
        <strain evidence="7">CCUG 45958</strain>
    </source>
</reference>
<dbReference type="AlphaFoldDB" id="A0A120KMK6"/>
<dbReference type="PANTHER" id="PTHR43483">
    <property type="entry name" value="MEMBRANE TRANSPORTER PROTEIN HI_0806-RELATED"/>
    <property type="match status" value="1"/>
</dbReference>
<evidence type="ECO:0000313" key="7">
    <source>
        <dbReference type="Proteomes" id="UP000069241"/>
    </source>
</evidence>
<dbReference type="Proteomes" id="UP000069241">
    <property type="component" value="Chromosome"/>
</dbReference>
<evidence type="ECO:0000256" key="1">
    <source>
        <dbReference type="ARBA" id="ARBA00004141"/>
    </source>
</evidence>
<evidence type="ECO:0000256" key="5">
    <source>
        <dbReference type="RuleBase" id="RU363041"/>
    </source>
</evidence>